<gene>
    <name evidence="1" type="ORF">N7492_005551</name>
</gene>
<protein>
    <submittedName>
        <fullName evidence="1">Uncharacterized protein</fullName>
    </submittedName>
</protein>
<dbReference type="AlphaFoldDB" id="A0A9W9LS87"/>
<comment type="caution">
    <text evidence="1">The sequence shown here is derived from an EMBL/GenBank/DDBJ whole genome shotgun (WGS) entry which is preliminary data.</text>
</comment>
<accession>A0A9W9LS87</accession>
<dbReference type="OrthoDB" id="4350574at2759"/>
<proteinExistence type="predicted"/>
<evidence type="ECO:0000313" key="2">
    <source>
        <dbReference type="Proteomes" id="UP001146351"/>
    </source>
</evidence>
<reference evidence="1" key="1">
    <citation type="submission" date="2022-11" db="EMBL/GenBank/DDBJ databases">
        <authorList>
            <person name="Petersen C."/>
        </authorList>
    </citation>
    <scope>NUCLEOTIDE SEQUENCE</scope>
    <source>
        <strain evidence="1">IBT 21917</strain>
    </source>
</reference>
<sequence length="80" mass="8862">MAPDISAIVNRIYYANELSDAAEVTLPRKKMAQAPLEWNKTSHISLNSNVISLDVRNAGVEKVGHFIIDQIFAEYGISLC</sequence>
<dbReference type="Proteomes" id="UP001146351">
    <property type="component" value="Unassembled WGS sequence"/>
</dbReference>
<keyword evidence="2" id="KW-1185">Reference proteome</keyword>
<reference evidence="1" key="2">
    <citation type="journal article" date="2023" name="IMA Fungus">
        <title>Comparative genomic study of the Penicillium genus elucidates a diverse pangenome and 15 lateral gene transfer events.</title>
        <authorList>
            <person name="Petersen C."/>
            <person name="Sorensen T."/>
            <person name="Nielsen M.R."/>
            <person name="Sondergaard T.E."/>
            <person name="Sorensen J.L."/>
            <person name="Fitzpatrick D.A."/>
            <person name="Frisvad J.C."/>
            <person name="Nielsen K.L."/>
        </authorList>
    </citation>
    <scope>NUCLEOTIDE SEQUENCE</scope>
    <source>
        <strain evidence="1">IBT 21917</strain>
    </source>
</reference>
<organism evidence="1 2">
    <name type="scientific">Penicillium capsulatum</name>
    <dbReference type="NCBI Taxonomy" id="69766"/>
    <lineage>
        <taxon>Eukaryota</taxon>
        <taxon>Fungi</taxon>
        <taxon>Dikarya</taxon>
        <taxon>Ascomycota</taxon>
        <taxon>Pezizomycotina</taxon>
        <taxon>Eurotiomycetes</taxon>
        <taxon>Eurotiomycetidae</taxon>
        <taxon>Eurotiales</taxon>
        <taxon>Aspergillaceae</taxon>
        <taxon>Penicillium</taxon>
    </lineage>
</organism>
<evidence type="ECO:0000313" key="1">
    <source>
        <dbReference type="EMBL" id="KAJ5172958.1"/>
    </source>
</evidence>
<name>A0A9W9LS87_9EURO</name>
<dbReference type="EMBL" id="JAPQKO010000003">
    <property type="protein sequence ID" value="KAJ5172958.1"/>
    <property type="molecule type" value="Genomic_DNA"/>
</dbReference>